<dbReference type="SUPFAM" id="SSF47473">
    <property type="entry name" value="EF-hand"/>
    <property type="match status" value="1"/>
</dbReference>
<keyword evidence="5" id="KW-1185">Reference proteome</keyword>
<feature type="region of interest" description="Disordered" evidence="2">
    <location>
        <begin position="429"/>
        <end position="474"/>
    </location>
</feature>
<evidence type="ECO:0000313" key="4">
    <source>
        <dbReference type="EMBL" id="KAL1503250.1"/>
    </source>
</evidence>
<comment type="caution">
    <text evidence="4">The sequence shown here is derived from an EMBL/GenBank/DDBJ whole genome shotgun (WGS) entry which is preliminary data.</text>
</comment>
<protein>
    <recommendedName>
        <fullName evidence="3">EF-hand domain-containing protein</fullName>
    </recommendedName>
</protein>
<name>A0AB34IMU6_PRYPA</name>
<accession>A0AB34IMU6</accession>
<proteinExistence type="predicted"/>
<feature type="compositionally biased region" description="Polar residues" evidence="2">
    <location>
        <begin position="455"/>
        <end position="468"/>
    </location>
</feature>
<feature type="region of interest" description="Disordered" evidence="2">
    <location>
        <begin position="490"/>
        <end position="534"/>
    </location>
</feature>
<sequence>MLPRANVGRGTLPFSYGADVPRGSGFRSGRSGGTVLWTKEMLDAQQEKLLMGRRPRKTKVVRSRFLALNEDSTNPHALLRGKMDSIGHSFADADADGDAMLDIDEFEALLSSPLGSGVLAARGVRAPDVRTWFADADLNGDGKLSLAEVFAFVLQSALEVGAEAEAEAEAEGGEGRGMSRLHEWGQRVGGVLDRRAFLKLTQRLASAEGIESHLLLDAIDPHGKGEVHFAALQALVWQCLTPPYTSPADASSEEDTMVERLRPIVLMLNRKCYHEDHAQLVKTHIFSEAETRLAVGSETPAFSQFRTSLERHARGLVRCLTQNFTEDAMIDELRTVLTECDLHAKLASIRHLINVIKTERGSPPQHGEAPMIMCSELCEWLQQHKKPKSFLSVEEHTDRTVENASLFMALRIVLMLSRHRVLSASISAPSAMDEGGEASPEKEKPGGEVAAEPHSPSSPARQFPSSGQRRGRVDLPPEVIDYIVRAMDAADSQGRSRPSTVSAVASAPPLPYPSTRPLTSQSGRSRGGTPSSASLGVVRGITPPHFQPPILGFGIAGRPRPRMEVVKHLYRLPPYSKSAGKLQTRQTDWQP</sequence>
<keyword evidence="1" id="KW-0106">Calcium</keyword>
<reference evidence="4 5" key="1">
    <citation type="journal article" date="2024" name="Science">
        <title>Giant polyketide synthase enzymes in the biosynthesis of giant marine polyether toxins.</title>
        <authorList>
            <person name="Fallon T.R."/>
            <person name="Shende V.V."/>
            <person name="Wierzbicki I.H."/>
            <person name="Pendleton A.L."/>
            <person name="Watervoot N.F."/>
            <person name="Auber R.P."/>
            <person name="Gonzalez D.J."/>
            <person name="Wisecaver J.H."/>
            <person name="Moore B.S."/>
        </authorList>
    </citation>
    <scope>NUCLEOTIDE SEQUENCE [LARGE SCALE GENOMIC DNA]</scope>
    <source>
        <strain evidence="4 5">12B1</strain>
    </source>
</reference>
<feature type="domain" description="EF-hand" evidence="3">
    <location>
        <begin position="124"/>
        <end position="159"/>
    </location>
</feature>
<feature type="compositionally biased region" description="Polar residues" evidence="2">
    <location>
        <begin position="493"/>
        <end position="503"/>
    </location>
</feature>
<dbReference type="InterPro" id="IPR002048">
    <property type="entry name" value="EF_hand_dom"/>
</dbReference>
<dbReference type="PROSITE" id="PS00018">
    <property type="entry name" value="EF_HAND_1"/>
    <property type="match status" value="1"/>
</dbReference>
<dbReference type="SMART" id="SM00054">
    <property type="entry name" value="EFh"/>
    <property type="match status" value="2"/>
</dbReference>
<gene>
    <name evidence="4" type="ORF">AB1Y20_011306</name>
</gene>
<dbReference type="Gene3D" id="1.10.238.10">
    <property type="entry name" value="EF-hand"/>
    <property type="match status" value="1"/>
</dbReference>
<evidence type="ECO:0000256" key="2">
    <source>
        <dbReference type="SAM" id="MobiDB-lite"/>
    </source>
</evidence>
<dbReference type="Pfam" id="PF13499">
    <property type="entry name" value="EF-hand_7"/>
    <property type="match status" value="1"/>
</dbReference>
<dbReference type="AlphaFoldDB" id="A0AB34IMU6"/>
<dbReference type="InterPro" id="IPR018247">
    <property type="entry name" value="EF_Hand_1_Ca_BS"/>
</dbReference>
<evidence type="ECO:0000256" key="1">
    <source>
        <dbReference type="ARBA" id="ARBA00022837"/>
    </source>
</evidence>
<feature type="compositionally biased region" description="Polar residues" evidence="2">
    <location>
        <begin position="516"/>
        <end position="534"/>
    </location>
</feature>
<dbReference type="InterPro" id="IPR011992">
    <property type="entry name" value="EF-hand-dom_pair"/>
</dbReference>
<evidence type="ECO:0000259" key="3">
    <source>
        <dbReference type="PROSITE" id="PS50222"/>
    </source>
</evidence>
<dbReference type="GO" id="GO:0005509">
    <property type="term" value="F:calcium ion binding"/>
    <property type="evidence" value="ECO:0007669"/>
    <property type="project" value="InterPro"/>
</dbReference>
<dbReference type="PROSITE" id="PS50222">
    <property type="entry name" value="EF_HAND_2"/>
    <property type="match status" value="1"/>
</dbReference>
<dbReference type="Proteomes" id="UP001515480">
    <property type="component" value="Unassembled WGS sequence"/>
</dbReference>
<evidence type="ECO:0000313" key="5">
    <source>
        <dbReference type="Proteomes" id="UP001515480"/>
    </source>
</evidence>
<dbReference type="EMBL" id="JBGBPQ010000022">
    <property type="protein sequence ID" value="KAL1503250.1"/>
    <property type="molecule type" value="Genomic_DNA"/>
</dbReference>
<organism evidence="4 5">
    <name type="scientific">Prymnesium parvum</name>
    <name type="common">Toxic golden alga</name>
    <dbReference type="NCBI Taxonomy" id="97485"/>
    <lineage>
        <taxon>Eukaryota</taxon>
        <taxon>Haptista</taxon>
        <taxon>Haptophyta</taxon>
        <taxon>Prymnesiophyceae</taxon>
        <taxon>Prymnesiales</taxon>
        <taxon>Prymnesiaceae</taxon>
        <taxon>Prymnesium</taxon>
    </lineage>
</organism>